<dbReference type="Gene3D" id="1.20.1560.10">
    <property type="entry name" value="ABC transporter type 1, transmembrane domain"/>
    <property type="match status" value="1"/>
</dbReference>
<dbReference type="InterPro" id="IPR003439">
    <property type="entry name" value="ABC_transporter-like_ATP-bd"/>
</dbReference>
<dbReference type="InterPro" id="IPR039421">
    <property type="entry name" value="Type_1_exporter"/>
</dbReference>
<dbReference type="InterPro" id="IPR003593">
    <property type="entry name" value="AAA+_ATPase"/>
</dbReference>
<comment type="subcellular location">
    <subcellularLocation>
        <location evidence="1">Cell membrane</location>
        <topology evidence="1">Multi-pass membrane protein</topology>
    </subcellularLocation>
</comment>
<evidence type="ECO:0000313" key="10">
    <source>
        <dbReference type="EMBL" id="RRK10131.1"/>
    </source>
</evidence>
<comment type="caution">
    <text evidence="10">The sequence shown here is derived from an EMBL/GenBank/DDBJ whole genome shotgun (WGS) entry which is preliminary data.</text>
</comment>
<dbReference type="Pfam" id="PF00005">
    <property type="entry name" value="ABC_tran"/>
    <property type="match status" value="1"/>
</dbReference>
<dbReference type="SUPFAM" id="SSF90123">
    <property type="entry name" value="ABC transporter transmembrane region"/>
    <property type="match status" value="1"/>
</dbReference>
<keyword evidence="3" id="KW-0547">Nucleotide-binding</keyword>
<dbReference type="RefSeq" id="WP_125072642.1">
    <property type="nucleotide sequence ID" value="NZ_QWZQ01000029.1"/>
</dbReference>
<evidence type="ECO:0000256" key="3">
    <source>
        <dbReference type="ARBA" id="ARBA00022741"/>
    </source>
</evidence>
<dbReference type="Pfam" id="PF00664">
    <property type="entry name" value="ABC_membrane"/>
    <property type="match status" value="1"/>
</dbReference>
<dbReference type="SMART" id="SM00382">
    <property type="entry name" value="AAA"/>
    <property type="match status" value="1"/>
</dbReference>
<dbReference type="Gene3D" id="3.40.50.300">
    <property type="entry name" value="P-loop containing nucleotide triphosphate hydrolases"/>
    <property type="match status" value="1"/>
</dbReference>
<dbReference type="Proteomes" id="UP000283633">
    <property type="component" value="Unassembled WGS sequence"/>
</dbReference>
<feature type="transmembrane region" description="Helical" evidence="7">
    <location>
        <begin position="235"/>
        <end position="254"/>
    </location>
</feature>
<evidence type="ECO:0000313" key="11">
    <source>
        <dbReference type="Proteomes" id="UP000283633"/>
    </source>
</evidence>
<evidence type="ECO:0000259" key="8">
    <source>
        <dbReference type="PROSITE" id="PS50893"/>
    </source>
</evidence>
<dbReference type="GO" id="GO:0016887">
    <property type="term" value="F:ATP hydrolysis activity"/>
    <property type="evidence" value="ECO:0007669"/>
    <property type="project" value="InterPro"/>
</dbReference>
<evidence type="ECO:0000256" key="2">
    <source>
        <dbReference type="ARBA" id="ARBA00022692"/>
    </source>
</evidence>
<feature type="transmembrane region" description="Helical" evidence="7">
    <location>
        <begin position="120"/>
        <end position="143"/>
    </location>
</feature>
<evidence type="ECO:0000256" key="7">
    <source>
        <dbReference type="SAM" id="Phobius"/>
    </source>
</evidence>
<feature type="domain" description="ABC transmembrane type-1" evidence="9">
    <location>
        <begin position="52"/>
        <end position="253"/>
    </location>
</feature>
<dbReference type="PROSITE" id="PS50893">
    <property type="entry name" value="ABC_TRANSPORTER_2"/>
    <property type="match status" value="1"/>
</dbReference>
<feature type="transmembrane region" description="Helical" evidence="7">
    <location>
        <begin position="50"/>
        <end position="67"/>
    </location>
</feature>
<dbReference type="InterPro" id="IPR011527">
    <property type="entry name" value="ABC1_TM_dom"/>
</dbReference>
<gene>
    <name evidence="10" type="ORF">D1831_09210</name>
</gene>
<dbReference type="GO" id="GO:0005524">
    <property type="term" value="F:ATP binding"/>
    <property type="evidence" value="ECO:0007669"/>
    <property type="project" value="UniProtKB-KW"/>
</dbReference>
<dbReference type="PROSITE" id="PS50929">
    <property type="entry name" value="ABC_TM1F"/>
    <property type="match status" value="1"/>
</dbReference>
<dbReference type="GO" id="GO:0140359">
    <property type="term" value="F:ABC-type transporter activity"/>
    <property type="evidence" value="ECO:0007669"/>
    <property type="project" value="InterPro"/>
</dbReference>
<evidence type="ECO:0000256" key="5">
    <source>
        <dbReference type="ARBA" id="ARBA00022989"/>
    </source>
</evidence>
<dbReference type="OrthoDB" id="9762778at2"/>
<evidence type="ECO:0000259" key="9">
    <source>
        <dbReference type="PROSITE" id="PS50929"/>
    </source>
</evidence>
<evidence type="ECO:0000256" key="6">
    <source>
        <dbReference type="ARBA" id="ARBA00023136"/>
    </source>
</evidence>
<keyword evidence="5 7" id="KW-1133">Transmembrane helix</keyword>
<sequence length="536" mass="59384">MKLLKRLLQTAGPLNWILLASIGAGLLATTLQVSLLWAGFTALFRRVPQLWWLLLIFALVGGFARFFEQYLGHLAAFKILAHLRNRVYQQIMRLAPAKLDHARSSDVLKLLTEDIDQIEIFYAHTLAPVVIAVVVSLGFVVFFGLIQPLFGVIALIAYVLIGMVVPLVSQRQFGELSNQLNHADLDEQRLMVDAVTGKLELQQYQAVDQHLHRLRVTGQHFWRLDRQKNGRQTRAGVTMQLILVLSLAAVIAVVKLTDAPLVAALVFPFTFGRVLALGNLPGSLGGGLLAARHVFDLLDEQPLVTNTGTAPLRTINHFQLANVNFAYPQRPDTPILNQTNLAVQRGERVGLIGPSGAGKSTIMKLVMRWYVAQSGQVQVNGDLVDTYKLDRLRGPIAYVPQNAQLFSGTLRENLTLRDPLITDARIREVLNWVELAPTIAGLPEQLDTVVTRSAPVLSAGEVQRLELARALVRNSSLLILDEPTSNLDVLNEALILKTVKQHYTGTVVLITHRRSSLALCDRVLKLDHGRLVPFEP</sequence>
<feature type="transmembrane region" description="Helical" evidence="7">
    <location>
        <begin position="12"/>
        <end position="38"/>
    </location>
</feature>
<proteinExistence type="predicted"/>
<dbReference type="SUPFAM" id="SSF52540">
    <property type="entry name" value="P-loop containing nucleoside triphosphate hydrolases"/>
    <property type="match status" value="1"/>
</dbReference>
<accession>A0A3R8KE15</accession>
<protein>
    <submittedName>
        <fullName evidence="10">ABC transporter ATP-binding protein</fullName>
    </submittedName>
</protein>
<feature type="transmembrane region" description="Helical" evidence="7">
    <location>
        <begin position="149"/>
        <end position="168"/>
    </location>
</feature>
<dbReference type="InterPro" id="IPR036640">
    <property type="entry name" value="ABC1_TM_sf"/>
</dbReference>
<dbReference type="PANTHER" id="PTHR24221:SF653">
    <property type="entry name" value="TRANSPORT ATP-BINDING PROTEIN CYDC"/>
    <property type="match status" value="1"/>
</dbReference>
<dbReference type="GO" id="GO:0005886">
    <property type="term" value="C:plasma membrane"/>
    <property type="evidence" value="ECO:0007669"/>
    <property type="project" value="UniProtKB-SubCell"/>
</dbReference>
<dbReference type="AlphaFoldDB" id="A0A3R8KE15"/>
<evidence type="ECO:0000256" key="4">
    <source>
        <dbReference type="ARBA" id="ARBA00022840"/>
    </source>
</evidence>
<dbReference type="GO" id="GO:0034040">
    <property type="term" value="F:ATPase-coupled lipid transmembrane transporter activity"/>
    <property type="evidence" value="ECO:0007669"/>
    <property type="project" value="TreeGrafter"/>
</dbReference>
<keyword evidence="6 7" id="KW-0472">Membrane</keyword>
<feature type="domain" description="ABC transporter" evidence="8">
    <location>
        <begin position="318"/>
        <end position="536"/>
    </location>
</feature>
<dbReference type="PANTHER" id="PTHR24221">
    <property type="entry name" value="ATP-BINDING CASSETTE SUB-FAMILY B"/>
    <property type="match status" value="1"/>
</dbReference>
<evidence type="ECO:0000256" key="1">
    <source>
        <dbReference type="ARBA" id="ARBA00004651"/>
    </source>
</evidence>
<keyword evidence="11" id="KW-1185">Reference proteome</keyword>
<dbReference type="InterPro" id="IPR027417">
    <property type="entry name" value="P-loop_NTPase"/>
</dbReference>
<keyword evidence="2 7" id="KW-0812">Transmembrane</keyword>
<keyword evidence="4 10" id="KW-0067">ATP-binding</keyword>
<reference evidence="10 11" key="1">
    <citation type="submission" date="2018-08" db="EMBL/GenBank/DDBJ databases">
        <title>Genome Lactobacillus garii FI11369.</title>
        <authorList>
            <person name="Diaz M."/>
            <person name="Narbad A."/>
        </authorList>
    </citation>
    <scope>NUCLEOTIDE SEQUENCE [LARGE SCALE GENOMIC DNA]</scope>
    <source>
        <strain evidence="10 11">FI11369</strain>
    </source>
</reference>
<dbReference type="CDD" id="cd03228">
    <property type="entry name" value="ABCC_MRP_Like"/>
    <property type="match status" value="1"/>
</dbReference>
<organism evidence="10 11">
    <name type="scientific">Lactiplantibacillus garii</name>
    <dbReference type="NCBI Taxonomy" id="2306423"/>
    <lineage>
        <taxon>Bacteria</taxon>
        <taxon>Bacillati</taxon>
        <taxon>Bacillota</taxon>
        <taxon>Bacilli</taxon>
        <taxon>Lactobacillales</taxon>
        <taxon>Lactobacillaceae</taxon>
        <taxon>Lactiplantibacillus</taxon>
    </lineage>
</organism>
<dbReference type="EMBL" id="QWZQ01000029">
    <property type="protein sequence ID" value="RRK10131.1"/>
    <property type="molecule type" value="Genomic_DNA"/>
</dbReference>
<name>A0A3R8KE15_9LACO</name>